<comment type="cofactor">
    <cofactor evidence="1">
        <name>Mg(2+)</name>
        <dbReference type="ChEBI" id="CHEBI:18420"/>
    </cofactor>
</comment>
<evidence type="ECO:0000256" key="2">
    <source>
        <dbReference type="ARBA" id="ARBA00010231"/>
    </source>
</evidence>
<evidence type="ECO:0000313" key="6">
    <source>
        <dbReference type="Proteomes" id="UP000649604"/>
    </source>
</evidence>
<dbReference type="GO" id="GO:0008966">
    <property type="term" value="F:phosphoglucosamine mutase activity"/>
    <property type="evidence" value="ECO:0007669"/>
    <property type="project" value="TreeGrafter"/>
</dbReference>
<dbReference type="PROSITE" id="PS00710">
    <property type="entry name" value="PGM_PMM"/>
    <property type="match status" value="1"/>
</dbReference>
<dbReference type="GO" id="GO:0006048">
    <property type="term" value="P:UDP-N-acetylglucosamine biosynthetic process"/>
    <property type="evidence" value="ECO:0007669"/>
    <property type="project" value="TreeGrafter"/>
</dbReference>
<dbReference type="SUPFAM" id="SSF53738">
    <property type="entry name" value="Phosphoglucomutase, first 3 domains"/>
    <property type="match status" value="1"/>
</dbReference>
<proteinExistence type="inferred from homology"/>
<evidence type="ECO:0000313" key="5">
    <source>
        <dbReference type="EMBL" id="MBD3323902.1"/>
    </source>
</evidence>
<reference evidence="5" key="1">
    <citation type="submission" date="2019-11" db="EMBL/GenBank/DDBJ databases">
        <title>Microbial mats filling the niche in hypersaline microbial mats.</title>
        <authorList>
            <person name="Wong H.L."/>
            <person name="Macleod F.I."/>
            <person name="White R.A. III"/>
            <person name="Burns B.P."/>
        </authorList>
    </citation>
    <scope>NUCLEOTIDE SEQUENCE</scope>
    <source>
        <strain evidence="5">Rbin_158</strain>
    </source>
</reference>
<comment type="caution">
    <text evidence="5">The sequence shown here is derived from an EMBL/GenBank/DDBJ whole genome shotgun (WGS) entry which is preliminary data.</text>
</comment>
<feature type="non-terminal residue" evidence="5">
    <location>
        <position position="131"/>
    </location>
</feature>
<sequence length="131" mass="14188">MTRLHELKISISGVRGVVGNFLTPQLIESFAKAFGTFIGEGRVTVGRDTRTSGEMLFHAVCSGLLSTGCIPVDLGICPTPSAQIHTKETEAIGGIIITASHNPAQWNALKFIGRHGRFLDEYESRSVVDIY</sequence>
<dbReference type="AlphaFoldDB" id="A0A9D5JTY6"/>
<dbReference type="InterPro" id="IPR050060">
    <property type="entry name" value="Phosphoglucosamine_mutase"/>
</dbReference>
<dbReference type="GO" id="GO:0005975">
    <property type="term" value="P:carbohydrate metabolic process"/>
    <property type="evidence" value="ECO:0007669"/>
    <property type="project" value="InterPro"/>
</dbReference>
<accession>A0A9D5JTY6</accession>
<comment type="similarity">
    <text evidence="2">Belongs to the phosphohexose mutase family.</text>
</comment>
<dbReference type="GO" id="GO:0004615">
    <property type="term" value="F:phosphomannomutase activity"/>
    <property type="evidence" value="ECO:0007669"/>
    <property type="project" value="TreeGrafter"/>
</dbReference>
<dbReference type="PANTHER" id="PTHR42946:SF1">
    <property type="entry name" value="PHOSPHOGLUCOMUTASE (ALPHA-D-GLUCOSE-1,6-BISPHOSPHATE-DEPENDENT)"/>
    <property type="match status" value="1"/>
</dbReference>
<feature type="domain" description="Alpha-D-phosphohexomutase alpha/beta/alpha" evidence="4">
    <location>
        <begin position="12"/>
        <end position="129"/>
    </location>
</feature>
<gene>
    <name evidence="5" type="ORF">GF339_04915</name>
</gene>
<dbReference type="InterPro" id="IPR005844">
    <property type="entry name" value="A-D-PHexomutase_a/b/a-I"/>
</dbReference>
<dbReference type="Proteomes" id="UP000649604">
    <property type="component" value="Unassembled WGS sequence"/>
</dbReference>
<dbReference type="Gene3D" id="3.40.120.10">
    <property type="entry name" value="Alpha-D-Glucose-1,6-Bisphosphate, subunit A, domain 3"/>
    <property type="match status" value="1"/>
</dbReference>
<protein>
    <submittedName>
        <fullName evidence="5">Phosphoglucosamine mutase</fullName>
    </submittedName>
</protein>
<dbReference type="InterPro" id="IPR016066">
    <property type="entry name" value="A-D-PHexomutase_CS"/>
</dbReference>
<dbReference type="GO" id="GO:0000287">
    <property type="term" value="F:magnesium ion binding"/>
    <property type="evidence" value="ECO:0007669"/>
    <property type="project" value="InterPro"/>
</dbReference>
<dbReference type="GO" id="GO:0009252">
    <property type="term" value="P:peptidoglycan biosynthetic process"/>
    <property type="evidence" value="ECO:0007669"/>
    <property type="project" value="TreeGrafter"/>
</dbReference>
<evidence type="ECO:0000256" key="1">
    <source>
        <dbReference type="ARBA" id="ARBA00001946"/>
    </source>
</evidence>
<evidence type="ECO:0000256" key="3">
    <source>
        <dbReference type="ARBA" id="ARBA00022553"/>
    </source>
</evidence>
<dbReference type="PANTHER" id="PTHR42946">
    <property type="entry name" value="PHOSPHOHEXOSE MUTASE"/>
    <property type="match status" value="1"/>
</dbReference>
<evidence type="ECO:0000259" key="4">
    <source>
        <dbReference type="Pfam" id="PF02878"/>
    </source>
</evidence>
<dbReference type="Pfam" id="PF02878">
    <property type="entry name" value="PGM_PMM_I"/>
    <property type="match status" value="1"/>
</dbReference>
<dbReference type="InterPro" id="IPR016055">
    <property type="entry name" value="A-D-PHexomutase_a/b/a-I/II/III"/>
</dbReference>
<name>A0A9D5JTY6_9BACT</name>
<keyword evidence="3" id="KW-0597">Phosphoprotein</keyword>
<organism evidence="5 6">
    <name type="scientific">candidate division KSB3 bacterium</name>
    <dbReference type="NCBI Taxonomy" id="2044937"/>
    <lineage>
        <taxon>Bacteria</taxon>
        <taxon>candidate division KSB3</taxon>
    </lineage>
</organism>
<dbReference type="GO" id="GO:0005829">
    <property type="term" value="C:cytosol"/>
    <property type="evidence" value="ECO:0007669"/>
    <property type="project" value="TreeGrafter"/>
</dbReference>
<dbReference type="EMBL" id="WJJP01000154">
    <property type="protein sequence ID" value="MBD3323902.1"/>
    <property type="molecule type" value="Genomic_DNA"/>
</dbReference>